<dbReference type="AlphaFoldDB" id="A0A0D4CN99"/>
<keyword evidence="1" id="KW-0614">Plasmid</keyword>
<reference evidence="1 2" key="1">
    <citation type="journal article" date="2012" name="J. Bacteriol.">
        <title>Genome sequence of Lactobacillus mucosae LM1, isolated from piglet feces.</title>
        <authorList>
            <person name="Lee J.H."/>
            <person name="Valeriano V.D."/>
            <person name="Shin Y.R."/>
            <person name="Chae J.P."/>
            <person name="Kim G.B."/>
            <person name="Ham J.S."/>
            <person name="Chun J."/>
            <person name="Kang D.K."/>
        </authorList>
    </citation>
    <scope>NUCLEOTIDE SEQUENCE [LARGE SCALE GENOMIC DNA]</scope>
    <source>
        <strain evidence="1 2">LM1</strain>
        <plasmid evidence="1">pLM1</plasmid>
    </source>
</reference>
<dbReference type="HOGENOM" id="CLU_1473420_0_0_9"/>
<dbReference type="Proteomes" id="UP000003645">
    <property type="component" value="Plasmid pLM1"/>
</dbReference>
<gene>
    <name evidence="1" type="ORF">LBLM1_11175</name>
</gene>
<dbReference type="KEGG" id="lmu:LBLM1_11175"/>
<dbReference type="EMBL" id="CP011014">
    <property type="protein sequence ID" value="AJT51583.1"/>
    <property type="molecule type" value="Genomic_DNA"/>
</dbReference>
<keyword evidence="2" id="KW-1185">Reference proteome</keyword>
<dbReference type="RefSeq" id="WP_006501099.1">
    <property type="nucleotide sequence ID" value="NZ_CP011014.1"/>
</dbReference>
<evidence type="ECO:0000313" key="1">
    <source>
        <dbReference type="EMBL" id="AJT51583.1"/>
    </source>
</evidence>
<evidence type="ECO:0000313" key="2">
    <source>
        <dbReference type="Proteomes" id="UP000003645"/>
    </source>
</evidence>
<name>A0A0D4CN99_LIMMU</name>
<sequence>MSSIFSNEFYERLHNLEAKYHIDEWGSTLVDDDPELLWCQQYIKDHLDTQSAIEKDNFKTHVEEEIMRGNCSVKKLAKKFGMSEGTMRKKIDECHLTKFWLMYRAYLNGVVVYNDDEMMFVKDKHDVADLLGMANTHSVYWAIRNDRKINSYHVVPVKRWRMVYPDLDINMEECLYNDVIRIA</sequence>
<proteinExistence type="predicted"/>
<accession>A0A0D4CN99</accession>
<geneLocation type="plasmid" evidence="1 2">
    <name>pLM1</name>
</geneLocation>
<organism evidence="1 2">
    <name type="scientific">Limosilactobacillus mucosae LM1</name>
    <dbReference type="NCBI Taxonomy" id="1130798"/>
    <lineage>
        <taxon>Bacteria</taxon>
        <taxon>Bacillati</taxon>
        <taxon>Bacillota</taxon>
        <taxon>Bacilli</taxon>
        <taxon>Lactobacillales</taxon>
        <taxon>Lactobacillaceae</taxon>
        <taxon>Limosilactobacillus</taxon>
    </lineage>
</organism>
<protein>
    <submittedName>
        <fullName evidence="1">Uncharacterized protein</fullName>
    </submittedName>
</protein>